<sequence length="318" mass="34872">MSDWIYRVPEASTELMEVNPPTFSVVIAVYNAAEFIGDALDSCFAQTVAPLEILVVDDGSTDDLDSALAPYLEKIRLIRQPNGGESVAKNAGANAATGDYVLLLDADDVAHPQRIEAVESLAVKRPDLAIITHDDAMTQDGVLLRNYFGDDRIFVTVDQREAIVRGCFIVNPAVRRDVWLAHRGYDESIRISADWDLWIRIILSGGLAGMVDAPLVEYRQWSGSLTANVVAATLGSIAVLEKTRSRSDLTATERMIIEVQLRHYRSRLARAAIISGDTRAREFLVAVVRDSGEAAGSRIRAALAALSPRIAKKRVRNQ</sequence>
<feature type="domain" description="Glycosyltransferase 2-like" evidence="1">
    <location>
        <begin position="24"/>
        <end position="135"/>
    </location>
</feature>
<dbReference type="GO" id="GO:0016758">
    <property type="term" value="F:hexosyltransferase activity"/>
    <property type="evidence" value="ECO:0007669"/>
    <property type="project" value="UniProtKB-ARBA"/>
</dbReference>
<accession>A0A6J6XW21</accession>
<evidence type="ECO:0000259" key="1">
    <source>
        <dbReference type="Pfam" id="PF00535"/>
    </source>
</evidence>
<dbReference type="EMBL" id="CAFAAH010000136">
    <property type="protein sequence ID" value="CAB4800043.1"/>
    <property type="molecule type" value="Genomic_DNA"/>
</dbReference>
<gene>
    <name evidence="2" type="ORF">UFOPK2996_01018</name>
</gene>
<proteinExistence type="predicted"/>
<dbReference type="SUPFAM" id="SSF53448">
    <property type="entry name" value="Nucleotide-diphospho-sugar transferases"/>
    <property type="match status" value="1"/>
</dbReference>
<evidence type="ECO:0000313" key="2">
    <source>
        <dbReference type="EMBL" id="CAB4800043.1"/>
    </source>
</evidence>
<protein>
    <submittedName>
        <fullName evidence="2">Unannotated protein</fullName>
    </submittedName>
</protein>
<dbReference type="InterPro" id="IPR001173">
    <property type="entry name" value="Glyco_trans_2-like"/>
</dbReference>
<dbReference type="Gene3D" id="3.90.550.10">
    <property type="entry name" value="Spore Coat Polysaccharide Biosynthesis Protein SpsA, Chain A"/>
    <property type="match status" value="1"/>
</dbReference>
<dbReference type="InterPro" id="IPR029044">
    <property type="entry name" value="Nucleotide-diphossugar_trans"/>
</dbReference>
<organism evidence="2">
    <name type="scientific">freshwater metagenome</name>
    <dbReference type="NCBI Taxonomy" id="449393"/>
    <lineage>
        <taxon>unclassified sequences</taxon>
        <taxon>metagenomes</taxon>
        <taxon>ecological metagenomes</taxon>
    </lineage>
</organism>
<dbReference type="AlphaFoldDB" id="A0A6J6XW21"/>
<dbReference type="PANTHER" id="PTHR22916:SF3">
    <property type="entry name" value="UDP-GLCNAC:BETAGAL BETA-1,3-N-ACETYLGLUCOSAMINYLTRANSFERASE-LIKE PROTEIN 1"/>
    <property type="match status" value="1"/>
</dbReference>
<reference evidence="2" key="1">
    <citation type="submission" date="2020-05" db="EMBL/GenBank/DDBJ databases">
        <authorList>
            <person name="Chiriac C."/>
            <person name="Salcher M."/>
            <person name="Ghai R."/>
            <person name="Kavagutti S V."/>
        </authorList>
    </citation>
    <scope>NUCLEOTIDE SEQUENCE</scope>
</reference>
<dbReference type="Pfam" id="PF00535">
    <property type="entry name" value="Glycos_transf_2"/>
    <property type="match status" value="1"/>
</dbReference>
<dbReference type="PANTHER" id="PTHR22916">
    <property type="entry name" value="GLYCOSYLTRANSFERASE"/>
    <property type="match status" value="1"/>
</dbReference>
<name>A0A6J6XW21_9ZZZZ</name>